<dbReference type="GO" id="GO:0005524">
    <property type="term" value="F:ATP binding"/>
    <property type="evidence" value="ECO:0007669"/>
    <property type="project" value="UniProtKB-KW"/>
</dbReference>
<dbReference type="PROSITE" id="PS50112">
    <property type="entry name" value="PAS"/>
    <property type="match status" value="1"/>
</dbReference>
<keyword evidence="4" id="KW-0067">ATP-binding</keyword>
<keyword evidence="12" id="KW-1185">Reference proteome</keyword>
<feature type="domain" description="PAS" evidence="9">
    <location>
        <begin position="123"/>
        <end position="193"/>
    </location>
</feature>
<protein>
    <recommendedName>
        <fullName evidence="6">Sensor protein FixL</fullName>
    </recommendedName>
</protein>
<dbReference type="CDD" id="cd00130">
    <property type="entry name" value="PAS"/>
    <property type="match status" value="1"/>
</dbReference>
<dbReference type="InterPro" id="IPR052155">
    <property type="entry name" value="Biofilm_reg_signaling"/>
</dbReference>
<dbReference type="SMART" id="SM00267">
    <property type="entry name" value="GGDEF"/>
    <property type="match status" value="1"/>
</dbReference>
<dbReference type="AlphaFoldDB" id="A0A8D5AH45"/>
<dbReference type="NCBIfam" id="TIGR00254">
    <property type="entry name" value="GGDEF"/>
    <property type="match status" value="1"/>
</dbReference>
<dbReference type="NCBIfam" id="TIGR00229">
    <property type="entry name" value="sensory_box"/>
    <property type="match status" value="1"/>
</dbReference>
<feature type="domain" description="Response regulatory" evidence="8">
    <location>
        <begin position="2"/>
        <end position="118"/>
    </location>
</feature>
<dbReference type="InterPro" id="IPR000014">
    <property type="entry name" value="PAS"/>
</dbReference>
<evidence type="ECO:0000256" key="7">
    <source>
        <dbReference type="PROSITE-ProRule" id="PRU00169"/>
    </source>
</evidence>
<reference evidence="11" key="1">
    <citation type="submission" date="2019-06" db="EMBL/GenBank/DDBJ databases">
        <title>Complete genome sequence of Methylogaea oryzae strain JCM16910.</title>
        <authorList>
            <person name="Asakawa S."/>
        </authorList>
    </citation>
    <scope>NUCLEOTIDE SEQUENCE</scope>
    <source>
        <strain evidence="11">E10</strain>
    </source>
</reference>
<evidence type="ECO:0000256" key="4">
    <source>
        <dbReference type="ARBA" id="ARBA00022840"/>
    </source>
</evidence>
<proteinExistence type="predicted"/>
<dbReference type="SMART" id="SM00091">
    <property type="entry name" value="PAS"/>
    <property type="match status" value="1"/>
</dbReference>
<comment type="function">
    <text evidence="5">Putative oxygen sensor; modulates the activity of FixJ, a transcriptional activator of nitrogen fixation fixK gene. FixL probably acts as a kinase that phosphorylates FixJ.</text>
</comment>
<dbReference type="KEGG" id="moz:MoryE10_05020"/>
<dbReference type="PANTHER" id="PTHR44757:SF2">
    <property type="entry name" value="BIOFILM ARCHITECTURE MAINTENANCE PROTEIN MBAA"/>
    <property type="match status" value="1"/>
</dbReference>
<dbReference type="GO" id="GO:0016301">
    <property type="term" value="F:kinase activity"/>
    <property type="evidence" value="ECO:0007669"/>
    <property type="project" value="UniProtKB-KW"/>
</dbReference>
<dbReference type="GO" id="GO:0006355">
    <property type="term" value="P:regulation of DNA-templated transcription"/>
    <property type="evidence" value="ECO:0007669"/>
    <property type="project" value="InterPro"/>
</dbReference>
<dbReference type="GO" id="GO:0000160">
    <property type="term" value="P:phosphorelay signal transduction system"/>
    <property type="evidence" value="ECO:0007669"/>
    <property type="project" value="InterPro"/>
</dbReference>
<evidence type="ECO:0000259" key="10">
    <source>
        <dbReference type="PROSITE" id="PS50887"/>
    </source>
</evidence>
<dbReference type="Pfam" id="PF00072">
    <property type="entry name" value="Response_reg"/>
    <property type="match status" value="1"/>
</dbReference>
<dbReference type="PANTHER" id="PTHR44757">
    <property type="entry name" value="DIGUANYLATE CYCLASE DGCP"/>
    <property type="match status" value="1"/>
</dbReference>
<evidence type="ECO:0000313" key="12">
    <source>
        <dbReference type="Proteomes" id="UP000824988"/>
    </source>
</evidence>
<keyword evidence="7" id="KW-0597">Phosphoprotein</keyword>
<evidence type="ECO:0000256" key="3">
    <source>
        <dbReference type="ARBA" id="ARBA00022777"/>
    </source>
</evidence>
<dbReference type="SMART" id="SM00448">
    <property type="entry name" value="REC"/>
    <property type="match status" value="1"/>
</dbReference>
<dbReference type="InterPro" id="IPR001789">
    <property type="entry name" value="Sig_transdc_resp-reg_receiver"/>
</dbReference>
<sequence length="415" mass="45007">MNILLADDSRATATPTIHFLTTQGYRVTHVLNGQEALAAYQADRPDLVLMDVVMPIMDGIEATRRIKGLGGARWVPLMLMTGLSQQDEIVAGLDAGADDYLIKPISFQVLSARMRSMHRIATMQDSLFGILDNVYEAIVTIDEAGIVQSYNTAGERIFGYSAAEVVGRNVKLLMPPPYAEEHDGYLARYLRERTPHVIGTGRTVRGRRKNGDVFPMRLAITEIRRADASLFIGLLRDVSEEEAARKRIEFLALHDPLTRLANRAYFNETLAGLSAKPGDDPHALIFIDLDGFKPINDRLGHEAGDEVLKVVAGRLSHALARCDFVARLGGDEFVAIAKNVGSAQNAKRVAQRLLEVLSVPMTLQGATCRVGASIGVALLGRGMDTGMALNAADSAMYAAKRDGKGRVALAGEASP</sequence>
<dbReference type="CDD" id="cd17546">
    <property type="entry name" value="REC_hyHK_CKI1_RcsC-like"/>
    <property type="match status" value="1"/>
</dbReference>
<accession>A0A8D5AH45</accession>
<dbReference type="Proteomes" id="UP000824988">
    <property type="component" value="Chromosome"/>
</dbReference>
<organism evidence="11 12">
    <name type="scientific">Methylogaea oryzae</name>
    <dbReference type="NCBI Taxonomy" id="1295382"/>
    <lineage>
        <taxon>Bacteria</taxon>
        <taxon>Pseudomonadati</taxon>
        <taxon>Pseudomonadota</taxon>
        <taxon>Gammaproteobacteria</taxon>
        <taxon>Methylococcales</taxon>
        <taxon>Methylococcaceae</taxon>
        <taxon>Methylogaea</taxon>
    </lineage>
</organism>
<evidence type="ECO:0000259" key="8">
    <source>
        <dbReference type="PROSITE" id="PS50110"/>
    </source>
</evidence>
<evidence type="ECO:0000256" key="6">
    <source>
        <dbReference type="ARBA" id="ARBA00070616"/>
    </source>
</evidence>
<dbReference type="PROSITE" id="PS50887">
    <property type="entry name" value="GGDEF"/>
    <property type="match status" value="1"/>
</dbReference>
<evidence type="ECO:0000259" key="9">
    <source>
        <dbReference type="PROSITE" id="PS50112"/>
    </source>
</evidence>
<feature type="domain" description="GGDEF" evidence="10">
    <location>
        <begin position="280"/>
        <end position="412"/>
    </location>
</feature>
<dbReference type="InterPro" id="IPR013767">
    <property type="entry name" value="PAS_fold"/>
</dbReference>
<evidence type="ECO:0000256" key="1">
    <source>
        <dbReference type="ARBA" id="ARBA00022679"/>
    </source>
</evidence>
<dbReference type="RefSeq" id="WP_221048099.1">
    <property type="nucleotide sequence ID" value="NZ_AP019782.1"/>
</dbReference>
<dbReference type="Pfam" id="PF00989">
    <property type="entry name" value="PAS"/>
    <property type="match status" value="1"/>
</dbReference>
<gene>
    <name evidence="11" type="ORF">MoryE10_05020</name>
</gene>
<dbReference type="PROSITE" id="PS50110">
    <property type="entry name" value="RESPONSE_REGULATORY"/>
    <property type="match status" value="1"/>
</dbReference>
<dbReference type="InterPro" id="IPR000160">
    <property type="entry name" value="GGDEF_dom"/>
</dbReference>
<evidence type="ECO:0000256" key="2">
    <source>
        <dbReference type="ARBA" id="ARBA00022741"/>
    </source>
</evidence>
<dbReference type="CDD" id="cd01949">
    <property type="entry name" value="GGDEF"/>
    <property type="match status" value="1"/>
</dbReference>
<feature type="modified residue" description="4-aspartylphosphate" evidence="7">
    <location>
        <position position="51"/>
    </location>
</feature>
<dbReference type="EMBL" id="AP019782">
    <property type="protein sequence ID" value="BBL69896.1"/>
    <property type="molecule type" value="Genomic_DNA"/>
</dbReference>
<evidence type="ECO:0000256" key="5">
    <source>
        <dbReference type="ARBA" id="ARBA00059827"/>
    </source>
</evidence>
<dbReference type="FunFam" id="3.30.450.20:FF:000060">
    <property type="entry name" value="Sensor protein FixL"/>
    <property type="match status" value="1"/>
</dbReference>
<keyword evidence="1" id="KW-0808">Transferase</keyword>
<evidence type="ECO:0000313" key="11">
    <source>
        <dbReference type="EMBL" id="BBL69896.1"/>
    </source>
</evidence>
<dbReference type="Pfam" id="PF00990">
    <property type="entry name" value="GGDEF"/>
    <property type="match status" value="1"/>
</dbReference>
<keyword evidence="2" id="KW-0547">Nucleotide-binding</keyword>
<keyword evidence="3" id="KW-0418">Kinase</keyword>
<name>A0A8D5AH45_9GAMM</name>